<evidence type="ECO:0000313" key="3">
    <source>
        <dbReference type="Proteomes" id="UP000182737"/>
    </source>
</evidence>
<dbReference type="RefSeq" id="WP_074929738.1">
    <property type="nucleotide sequence ID" value="NZ_FORI01000001.1"/>
</dbReference>
<evidence type="ECO:0000256" key="1">
    <source>
        <dbReference type="SAM" id="Phobius"/>
    </source>
</evidence>
<proteinExistence type="predicted"/>
<keyword evidence="1" id="KW-0472">Membrane</keyword>
<keyword evidence="3" id="KW-1185">Reference proteome</keyword>
<dbReference type="OrthoDB" id="361865at2"/>
<keyword evidence="1" id="KW-1133">Transmembrane helix</keyword>
<reference evidence="3" key="1">
    <citation type="submission" date="2016-10" db="EMBL/GenBank/DDBJ databases">
        <authorList>
            <person name="Varghese N."/>
            <person name="Submissions S."/>
        </authorList>
    </citation>
    <scope>NUCLEOTIDE SEQUENCE [LARGE SCALE GENOMIC DNA]</scope>
    <source>
        <strain evidence="3">XBD1002</strain>
    </source>
</reference>
<feature type="transmembrane region" description="Helical" evidence="1">
    <location>
        <begin position="53"/>
        <end position="73"/>
    </location>
</feature>
<gene>
    <name evidence="2" type="ORF">SAMN04487775_101143</name>
</gene>
<sequence length="100" mass="10886">MILVILSFIAGIAFCAAGVYFLLPRYLDKLNEATADKSPETQRKNQLRAKSSGYVALGLGALTLVLAFMLISFPQIASPLVLVYMIFVLAAVSVLLVMYK</sequence>
<dbReference type="Proteomes" id="UP000182737">
    <property type="component" value="Unassembled WGS sequence"/>
</dbReference>
<name>A0A1I3HXE7_9SPIR</name>
<feature type="transmembrane region" description="Helical" evidence="1">
    <location>
        <begin position="6"/>
        <end position="23"/>
    </location>
</feature>
<accession>A0A1I3HXE7</accession>
<dbReference type="EMBL" id="FORI01000001">
    <property type="protein sequence ID" value="SFI40260.1"/>
    <property type="molecule type" value="Genomic_DNA"/>
</dbReference>
<protein>
    <recommendedName>
        <fullName evidence="4">DUF3784 domain-containing protein</fullName>
    </recommendedName>
</protein>
<evidence type="ECO:0000313" key="2">
    <source>
        <dbReference type="EMBL" id="SFI40260.1"/>
    </source>
</evidence>
<dbReference type="AlphaFoldDB" id="A0A1I3HXE7"/>
<feature type="transmembrane region" description="Helical" evidence="1">
    <location>
        <begin position="79"/>
        <end position="99"/>
    </location>
</feature>
<evidence type="ECO:0008006" key="4">
    <source>
        <dbReference type="Google" id="ProtNLM"/>
    </source>
</evidence>
<keyword evidence="1" id="KW-0812">Transmembrane</keyword>
<organism evidence="2 3">
    <name type="scientific">Treponema bryantii</name>
    <dbReference type="NCBI Taxonomy" id="163"/>
    <lineage>
        <taxon>Bacteria</taxon>
        <taxon>Pseudomonadati</taxon>
        <taxon>Spirochaetota</taxon>
        <taxon>Spirochaetia</taxon>
        <taxon>Spirochaetales</taxon>
        <taxon>Treponemataceae</taxon>
        <taxon>Treponema</taxon>
    </lineage>
</organism>